<name>A0ABU8YFX3_9CYAN</name>
<organism evidence="4 5">
    <name type="scientific">Microcoleus anatoxicus PTRS2</name>
    <dbReference type="NCBI Taxonomy" id="2705321"/>
    <lineage>
        <taxon>Bacteria</taxon>
        <taxon>Bacillati</taxon>
        <taxon>Cyanobacteriota</taxon>
        <taxon>Cyanophyceae</taxon>
        <taxon>Oscillatoriophycideae</taxon>
        <taxon>Oscillatoriales</taxon>
        <taxon>Microcoleaceae</taxon>
        <taxon>Microcoleus</taxon>
        <taxon>Microcoleus anatoxicus</taxon>
    </lineage>
</organism>
<evidence type="ECO:0000313" key="5">
    <source>
        <dbReference type="Proteomes" id="UP001384579"/>
    </source>
</evidence>
<accession>A0ABU8YFX3</accession>
<gene>
    <name evidence="4" type="ORF">WMG39_00195</name>
</gene>
<evidence type="ECO:0000259" key="3">
    <source>
        <dbReference type="Pfam" id="PF13458"/>
    </source>
</evidence>
<proteinExistence type="inferred from homology"/>
<dbReference type="Proteomes" id="UP001384579">
    <property type="component" value="Unassembled WGS sequence"/>
</dbReference>
<keyword evidence="2" id="KW-0732">Signal</keyword>
<dbReference type="Gene3D" id="3.40.50.2300">
    <property type="match status" value="2"/>
</dbReference>
<dbReference type="InterPro" id="IPR028081">
    <property type="entry name" value="Leu-bd"/>
</dbReference>
<dbReference type="SUPFAM" id="SSF53822">
    <property type="entry name" value="Periplasmic binding protein-like I"/>
    <property type="match status" value="1"/>
</dbReference>
<comment type="similarity">
    <text evidence="1">Belongs to the leucine-binding protein family.</text>
</comment>
<dbReference type="RefSeq" id="WP_340518212.1">
    <property type="nucleotide sequence ID" value="NZ_JBBLXS010000001.1"/>
</dbReference>
<dbReference type="InterPro" id="IPR028082">
    <property type="entry name" value="Peripla_BP_I"/>
</dbReference>
<evidence type="ECO:0000256" key="1">
    <source>
        <dbReference type="ARBA" id="ARBA00010062"/>
    </source>
</evidence>
<reference evidence="4 5" key="1">
    <citation type="journal article" date="2020" name="Harmful Algae">
        <title>Molecular and morphological characterization of a novel dihydroanatoxin-a producing Microcoleus species (cyanobacteria) from the Russian River, California, USA.</title>
        <authorList>
            <person name="Conklin K.Y."/>
            <person name="Stancheva R."/>
            <person name="Otten T.G."/>
            <person name="Fadness R."/>
            <person name="Boyer G.L."/>
            <person name="Read B."/>
            <person name="Zhang X."/>
            <person name="Sheath R.G."/>
        </authorList>
    </citation>
    <scope>NUCLEOTIDE SEQUENCE [LARGE SCALE GENOMIC DNA]</scope>
    <source>
        <strain evidence="4 5">PTRS2</strain>
    </source>
</reference>
<evidence type="ECO:0000313" key="4">
    <source>
        <dbReference type="EMBL" id="MEK0183262.1"/>
    </source>
</evidence>
<dbReference type="PANTHER" id="PTHR30483:SF6">
    <property type="entry name" value="PERIPLASMIC BINDING PROTEIN OF ABC TRANSPORTER FOR NATURAL AMINO ACIDS"/>
    <property type="match status" value="1"/>
</dbReference>
<feature type="domain" description="Leucine-binding protein" evidence="3">
    <location>
        <begin position="129"/>
        <end position="459"/>
    </location>
</feature>
<sequence>MSQKNETVILVLSLAITMGLASAGIWWLTNSKGINLGSKSSEKLISDNSTTANASQSQQSIEQRLSLGEKLLIPGGATAKKQEAVAAIASSNYNTAISNLEASLQTNRNDPEALIYLNNARIGDKKSYTIAVAVPIGSDINAAQEMLRGVAQSQNEINQSGGISSIPLKVLIANDDNNPEIASKIASDLARKSEILGVVGHFGSDVTLAASKVYQQNQLVAISPTSTSVQLSRVGSNIFRTVPSDRFAANALSRYMLGKLKKQKVVVFFNSTSSYSNSLKNEFTTAIYADGGQIISEFDLANGNFNAADSLEKAIAQGAEVIMLASNSSTIEQALQVVKFNAKRLPLLAGDGAYTAKILQIGAAEATGMTIAVPWHILADPQSSFPQASKLLWNAEVSWRTALAYDAAKALIAGLQVNPTRSGIQKALSASDFSVTGASGAIRFLASGDRNRAVQLVTVQPGNRTSYGYDFVPISGL</sequence>
<keyword evidence="5" id="KW-1185">Reference proteome</keyword>
<dbReference type="Pfam" id="PF13458">
    <property type="entry name" value="Peripla_BP_6"/>
    <property type="match status" value="1"/>
</dbReference>
<dbReference type="InterPro" id="IPR051010">
    <property type="entry name" value="BCAA_transport"/>
</dbReference>
<evidence type="ECO:0000256" key="2">
    <source>
        <dbReference type="ARBA" id="ARBA00022729"/>
    </source>
</evidence>
<dbReference type="EMBL" id="JBBLXS010000001">
    <property type="protein sequence ID" value="MEK0183262.1"/>
    <property type="molecule type" value="Genomic_DNA"/>
</dbReference>
<protein>
    <submittedName>
        <fullName evidence="4">ABC transporter substrate-binding protein</fullName>
    </submittedName>
</protein>
<dbReference type="PANTHER" id="PTHR30483">
    <property type="entry name" value="LEUCINE-SPECIFIC-BINDING PROTEIN"/>
    <property type="match status" value="1"/>
</dbReference>
<dbReference type="CDD" id="cd06268">
    <property type="entry name" value="PBP1_ABC_transporter_LIVBP-like"/>
    <property type="match status" value="1"/>
</dbReference>
<comment type="caution">
    <text evidence="4">The sequence shown here is derived from an EMBL/GenBank/DDBJ whole genome shotgun (WGS) entry which is preliminary data.</text>
</comment>